<dbReference type="Proteomes" id="UP001196413">
    <property type="component" value="Unassembled WGS sequence"/>
</dbReference>
<keyword evidence="1" id="KW-0732">Signal</keyword>
<accession>A0AAD5M0W8</accession>
<organism evidence="2 3">
    <name type="scientific">Parelaphostrongylus tenuis</name>
    <name type="common">Meningeal worm</name>
    <dbReference type="NCBI Taxonomy" id="148309"/>
    <lineage>
        <taxon>Eukaryota</taxon>
        <taxon>Metazoa</taxon>
        <taxon>Ecdysozoa</taxon>
        <taxon>Nematoda</taxon>
        <taxon>Chromadorea</taxon>
        <taxon>Rhabditida</taxon>
        <taxon>Rhabditina</taxon>
        <taxon>Rhabditomorpha</taxon>
        <taxon>Strongyloidea</taxon>
        <taxon>Metastrongylidae</taxon>
        <taxon>Parelaphostrongylus</taxon>
    </lineage>
</organism>
<protein>
    <submittedName>
        <fullName evidence="2">Uncharacterized protein</fullName>
    </submittedName>
</protein>
<feature type="chain" id="PRO_5042083456" evidence="1">
    <location>
        <begin position="21"/>
        <end position="102"/>
    </location>
</feature>
<evidence type="ECO:0000313" key="2">
    <source>
        <dbReference type="EMBL" id="KAJ1350192.1"/>
    </source>
</evidence>
<keyword evidence="3" id="KW-1185">Reference proteome</keyword>
<evidence type="ECO:0000256" key="1">
    <source>
        <dbReference type="SAM" id="SignalP"/>
    </source>
</evidence>
<dbReference type="AlphaFoldDB" id="A0AAD5M0W8"/>
<gene>
    <name evidence="2" type="ORF">KIN20_005925</name>
</gene>
<evidence type="ECO:0000313" key="3">
    <source>
        <dbReference type="Proteomes" id="UP001196413"/>
    </source>
</evidence>
<reference evidence="2" key="1">
    <citation type="submission" date="2021-06" db="EMBL/GenBank/DDBJ databases">
        <title>Parelaphostrongylus tenuis whole genome reference sequence.</title>
        <authorList>
            <person name="Garwood T.J."/>
            <person name="Larsen P.A."/>
            <person name="Fountain-Jones N.M."/>
            <person name="Garbe J.R."/>
            <person name="Macchietto M.G."/>
            <person name="Kania S.A."/>
            <person name="Gerhold R.W."/>
            <person name="Richards J.E."/>
            <person name="Wolf T.M."/>
        </authorList>
    </citation>
    <scope>NUCLEOTIDE SEQUENCE</scope>
    <source>
        <strain evidence="2">MNPRO001-30</strain>
        <tissue evidence="2">Meninges</tissue>
    </source>
</reference>
<proteinExistence type="predicted"/>
<sequence length="102" mass="11396">MAKILTDSLLISLLATISTALGCGVMSAVKASFPGLHMMRRELEVLCNALWWQQSYCFPTESLISAILDQLNAAISYQQSNCELSVRPEQELEFIIKQPYGR</sequence>
<dbReference type="EMBL" id="JAHQIW010000811">
    <property type="protein sequence ID" value="KAJ1350192.1"/>
    <property type="molecule type" value="Genomic_DNA"/>
</dbReference>
<comment type="caution">
    <text evidence="2">The sequence shown here is derived from an EMBL/GenBank/DDBJ whole genome shotgun (WGS) entry which is preliminary data.</text>
</comment>
<feature type="signal peptide" evidence="1">
    <location>
        <begin position="1"/>
        <end position="20"/>
    </location>
</feature>
<dbReference type="PROSITE" id="PS51257">
    <property type="entry name" value="PROKAR_LIPOPROTEIN"/>
    <property type="match status" value="1"/>
</dbReference>
<name>A0AAD5M0W8_PARTN</name>